<dbReference type="Pfam" id="PF13516">
    <property type="entry name" value="LRR_6"/>
    <property type="match status" value="1"/>
</dbReference>
<evidence type="ECO:0000256" key="8">
    <source>
        <dbReference type="SAM" id="SignalP"/>
    </source>
</evidence>
<dbReference type="PROSITE" id="PS50011">
    <property type="entry name" value="PROTEIN_KINASE_DOM"/>
    <property type="match status" value="1"/>
</dbReference>
<evidence type="ECO:0000256" key="1">
    <source>
        <dbReference type="ARBA" id="ARBA00004370"/>
    </source>
</evidence>
<keyword evidence="3" id="KW-0812">Transmembrane</keyword>
<feature type="region of interest" description="Disordered" evidence="7">
    <location>
        <begin position="493"/>
        <end position="531"/>
    </location>
</feature>
<dbReference type="InterPro" id="IPR001611">
    <property type="entry name" value="Leu-rich_rpt"/>
</dbReference>
<evidence type="ECO:0000259" key="9">
    <source>
        <dbReference type="PROSITE" id="PS50011"/>
    </source>
</evidence>
<comment type="caution">
    <text evidence="10">The sequence shown here is derived from an EMBL/GenBank/DDBJ whole genome shotgun (WGS) entry which is preliminary data.</text>
</comment>
<evidence type="ECO:0000256" key="7">
    <source>
        <dbReference type="SAM" id="MobiDB-lite"/>
    </source>
</evidence>
<dbReference type="PANTHER" id="PTHR48003:SF5">
    <property type="entry name" value="OS07G0626500 PROTEIN"/>
    <property type="match status" value="1"/>
</dbReference>
<dbReference type="InterPro" id="IPR011009">
    <property type="entry name" value="Kinase-like_dom_sf"/>
</dbReference>
<protein>
    <recommendedName>
        <fullName evidence="9">Protein kinase domain-containing protein</fullName>
    </recommendedName>
</protein>
<dbReference type="InterPro" id="IPR013210">
    <property type="entry name" value="LRR_N_plant-typ"/>
</dbReference>
<feature type="chain" id="PRO_5046893908" description="Protein kinase domain-containing protein" evidence="8">
    <location>
        <begin position="25"/>
        <end position="966"/>
    </location>
</feature>
<dbReference type="Gene3D" id="1.10.510.10">
    <property type="entry name" value="Transferase(Phosphotransferase) domain 1"/>
    <property type="match status" value="1"/>
</dbReference>
<evidence type="ECO:0000256" key="4">
    <source>
        <dbReference type="ARBA" id="ARBA00022737"/>
    </source>
</evidence>
<dbReference type="InterPro" id="IPR025875">
    <property type="entry name" value="Leu-rich_rpt_4"/>
</dbReference>
<name>A0ABR0WU50_REHGL</name>
<keyword evidence="2" id="KW-0433">Leucine-rich repeat</keyword>
<dbReference type="SUPFAM" id="SSF56112">
    <property type="entry name" value="Protein kinase-like (PK-like)"/>
    <property type="match status" value="1"/>
</dbReference>
<sequence>MTITLALTLTLFLLLLHDQSHVSASQDEIRSLLEFRKGIKSDPSNRIFSTWVTPSNVSACPADFHGVVCDPATSSVVAIALDRLGLVGDLKFSTLIPLKFLQNLTLAGNALAGRLVPILGVMSSLQVIDLSGNQFYGPIPARLTDLWALHYLNLSNNNFSGGFPAGTRNLQQLKALDLHSNQLQGDVHELIPELRNLEYLDLSNNNFFGSMELSVENVSSLANTVQYINMSGNDLGGRFWVGDAMRLFRNLQVLDLGDNGIAGELPEFGQLPNLHTLRLGSNQLFGSVPEELLQGAIPLVELDLSVNGFSGPIPKITSTTLVTLNLSSNSISGSLPPSLGNCLVVDLSRNLLSDDISVLTNWNDNLEILDLSSNGLTGNIPNLTQFQRLTLLSVRNNSLEGALPLSLGSKLSTVDLSSNGFDGPVPYSFFTSMTITSLNLSGNHLTGPIPLEGSHTSELLVLPSIPPMESLDLSNNALTGGLPSDIGKIPENLNNFPDSSFTPGNDGLEHRRSSPSDSHVPNQLDRRNQHSSNSSIKIAIIVASVGAAVMIAFAAGGDVKVGRFGRPSLFNFHSSAEPPPTSLSFSNDHLLTSNSRSLSGQMESGSEIVEHILPEGVAAGPSQQDNNHPTTSGRKSSPGSPIASSPRFIDTIEQPVTLDVYSPDRLAGELFFLDASLMFTAEELSRAPAEVLGRSSHGTLYKATLDNGHMLTVKWLRVGLVKNKKDFAKEVKKIGSVRHQNVVPLRAYYWGPREQERLILADYVLGDSLALHLYESTPRRYSPLSFNQRLRVAVDVARCLMFLHDRGLPHGNLKPTNVLLSGSDYSVRLTDYGLHRLMTPAGIAEQILNLGALGYRAPELASAAKPIPSFKADVYAFGVILMEILTRRSAGDIISGQSGAVDLTDWVRLCDQEGRGMDCIDRDIAGGEEHSKAMDDMLAVSLRCILPVNERPNIRQVLDDLCSISV</sequence>
<gene>
    <name evidence="10" type="ORF">DH2020_015408</name>
</gene>
<dbReference type="Gene3D" id="3.30.200.20">
    <property type="entry name" value="Phosphorylase Kinase, domain 1"/>
    <property type="match status" value="1"/>
</dbReference>
<dbReference type="Gene3D" id="3.80.10.10">
    <property type="entry name" value="Ribonuclease Inhibitor"/>
    <property type="match status" value="4"/>
</dbReference>
<dbReference type="InterPro" id="IPR032675">
    <property type="entry name" value="LRR_dom_sf"/>
</dbReference>
<comment type="subcellular location">
    <subcellularLocation>
        <location evidence="1">Membrane</location>
    </subcellularLocation>
</comment>
<dbReference type="Pfam" id="PF08263">
    <property type="entry name" value="LRRNT_2"/>
    <property type="match status" value="1"/>
</dbReference>
<accession>A0ABR0WU50</accession>
<dbReference type="SMART" id="SM00365">
    <property type="entry name" value="LRR_SD22"/>
    <property type="match status" value="4"/>
</dbReference>
<organism evidence="10 11">
    <name type="scientific">Rehmannia glutinosa</name>
    <name type="common">Chinese foxglove</name>
    <dbReference type="NCBI Taxonomy" id="99300"/>
    <lineage>
        <taxon>Eukaryota</taxon>
        <taxon>Viridiplantae</taxon>
        <taxon>Streptophyta</taxon>
        <taxon>Embryophyta</taxon>
        <taxon>Tracheophyta</taxon>
        <taxon>Spermatophyta</taxon>
        <taxon>Magnoliopsida</taxon>
        <taxon>eudicotyledons</taxon>
        <taxon>Gunneridae</taxon>
        <taxon>Pentapetalae</taxon>
        <taxon>asterids</taxon>
        <taxon>lamiids</taxon>
        <taxon>Lamiales</taxon>
        <taxon>Orobanchaceae</taxon>
        <taxon>Rehmannieae</taxon>
        <taxon>Rehmannia</taxon>
    </lineage>
</organism>
<evidence type="ECO:0000256" key="2">
    <source>
        <dbReference type="ARBA" id="ARBA00022614"/>
    </source>
</evidence>
<dbReference type="Proteomes" id="UP001318860">
    <property type="component" value="Unassembled WGS sequence"/>
</dbReference>
<proteinExistence type="predicted"/>
<evidence type="ECO:0000256" key="3">
    <source>
        <dbReference type="ARBA" id="ARBA00022692"/>
    </source>
</evidence>
<evidence type="ECO:0000256" key="6">
    <source>
        <dbReference type="ARBA" id="ARBA00023136"/>
    </source>
</evidence>
<feature type="compositionally biased region" description="Polar residues" evidence="7">
    <location>
        <begin position="493"/>
        <end position="503"/>
    </location>
</feature>
<feature type="signal peptide" evidence="8">
    <location>
        <begin position="1"/>
        <end position="24"/>
    </location>
</feature>
<dbReference type="InterPro" id="IPR053059">
    <property type="entry name" value="Inactive_SerThr-Kinase_ABA"/>
</dbReference>
<reference evidence="10 11" key="1">
    <citation type="journal article" date="2021" name="Comput. Struct. Biotechnol. J.">
        <title>De novo genome assembly of the potent medicinal plant Rehmannia glutinosa using nanopore technology.</title>
        <authorList>
            <person name="Ma L."/>
            <person name="Dong C."/>
            <person name="Song C."/>
            <person name="Wang X."/>
            <person name="Zheng X."/>
            <person name="Niu Y."/>
            <person name="Chen S."/>
            <person name="Feng W."/>
        </authorList>
    </citation>
    <scope>NUCLEOTIDE SEQUENCE [LARGE SCALE GENOMIC DNA]</scope>
    <source>
        <strain evidence="10">DH-2019</strain>
    </source>
</reference>
<dbReference type="Pfam" id="PF12799">
    <property type="entry name" value="LRR_4"/>
    <property type="match status" value="1"/>
</dbReference>
<feature type="domain" description="Protein kinase" evidence="9">
    <location>
        <begin position="686"/>
        <end position="966"/>
    </location>
</feature>
<feature type="region of interest" description="Disordered" evidence="7">
    <location>
        <begin position="618"/>
        <end position="646"/>
    </location>
</feature>
<dbReference type="EMBL" id="JABTTQ020000008">
    <property type="protein sequence ID" value="KAK6150476.1"/>
    <property type="molecule type" value="Genomic_DNA"/>
</dbReference>
<keyword evidence="4" id="KW-0677">Repeat</keyword>
<dbReference type="SMART" id="SM00369">
    <property type="entry name" value="LRR_TYP"/>
    <property type="match status" value="3"/>
</dbReference>
<dbReference type="SUPFAM" id="SSF52058">
    <property type="entry name" value="L domain-like"/>
    <property type="match status" value="1"/>
</dbReference>
<evidence type="ECO:0000313" key="11">
    <source>
        <dbReference type="Proteomes" id="UP001318860"/>
    </source>
</evidence>
<dbReference type="Pfam" id="PF00560">
    <property type="entry name" value="LRR_1"/>
    <property type="match status" value="6"/>
</dbReference>
<dbReference type="PANTHER" id="PTHR48003">
    <property type="entry name" value="OS07G0626500 PROTEIN"/>
    <property type="match status" value="1"/>
</dbReference>
<dbReference type="Pfam" id="PF00069">
    <property type="entry name" value="Pkinase"/>
    <property type="match status" value="1"/>
</dbReference>
<evidence type="ECO:0000256" key="5">
    <source>
        <dbReference type="ARBA" id="ARBA00022989"/>
    </source>
</evidence>
<dbReference type="InterPro" id="IPR003591">
    <property type="entry name" value="Leu-rich_rpt_typical-subtyp"/>
</dbReference>
<dbReference type="InterPro" id="IPR000719">
    <property type="entry name" value="Prot_kinase_dom"/>
</dbReference>
<feature type="compositionally biased region" description="Polar residues" evidence="7">
    <location>
        <begin position="621"/>
        <end position="643"/>
    </location>
</feature>
<dbReference type="SUPFAM" id="SSF52047">
    <property type="entry name" value="RNI-like"/>
    <property type="match status" value="1"/>
</dbReference>
<keyword evidence="6" id="KW-0472">Membrane</keyword>
<dbReference type="PROSITE" id="PS51450">
    <property type="entry name" value="LRR"/>
    <property type="match status" value="2"/>
</dbReference>
<keyword evidence="5" id="KW-1133">Transmembrane helix</keyword>
<keyword evidence="11" id="KW-1185">Reference proteome</keyword>
<evidence type="ECO:0000313" key="10">
    <source>
        <dbReference type="EMBL" id="KAK6150476.1"/>
    </source>
</evidence>
<keyword evidence="8" id="KW-0732">Signal</keyword>